<feature type="transmembrane region" description="Helical" evidence="6">
    <location>
        <begin position="540"/>
        <end position="558"/>
    </location>
</feature>
<evidence type="ECO:0000259" key="8">
    <source>
        <dbReference type="PROSITE" id="PS50259"/>
    </source>
</evidence>
<feature type="transmembrane region" description="Helical" evidence="6">
    <location>
        <begin position="452"/>
        <end position="471"/>
    </location>
</feature>
<dbReference type="EMBL" id="JAPWTJ010000490">
    <property type="protein sequence ID" value="KAJ8977945.1"/>
    <property type="molecule type" value="Genomic_DNA"/>
</dbReference>
<keyword evidence="2 6" id="KW-0812">Transmembrane</keyword>
<feature type="signal peptide" evidence="7">
    <location>
        <begin position="1"/>
        <end position="18"/>
    </location>
</feature>
<organism evidence="9 10">
    <name type="scientific">Molorchus minor</name>
    <dbReference type="NCBI Taxonomy" id="1323400"/>
    <lineage>
        <taxon>Eukaryota</taxon>
        <taxon>Metazoa</taxon>
        <taxon>Ecdysozoa</taxon>
        <taxon>Arthropoda</taxon>
        <taxon>Hexapoda</taxon>
        <taxon>Insecta</taxon>
        <taxon>Pterygota</taxon>
        <taxon>Neoptera</taxon>
        <taxon>Endopterygota</taxon>
        <taxon>Coleoptera</taxon>
        <taxon>Polyphaga</taxon>
        <taxon>Cucujiformia</taxon>
        <taxon>Chrysomeloidea</taxon>
        <taxon>Cerambycidae</taxon>
        <taxon>Lamiinae</taxon>
        <taxon>Monochamini</taxon>
        <taxon>Molorchus</taxon>
    </lineage>
</organism>
<evidence type="ECO:0000313" key="9">
    <source>
        <dbReference type="EMBL" id="KAJ8977945.1"/>
    </source>
</evidence>
<gene>
    <name evidence="9" type="ORF">NQ317_017413</name>
</gene>
<comment type="subcellular location">
    <subcellularLocation>
        <location evidence="1">Membrane</location>
        <topology evidence="1">Multi-pass membrane protein</topology>
    </subcellularLocation>
</comment>
<keyword evidence="3 6" id="KW-1133">Transmembrane helix</keyword>
<evidence type="ECO:0000256" key="4">
    <source>
        <dbReference type="ARBA" id="ARBA00023136"/>
    </source>
</evidence>
<keyword evidence="7" id="KW-0732">Signal</keyword>
<dbReference type="InterPro" id="IPR017978">
    <property type="entry name" value="GPCR_3_C"/>
</dbReference>
<evidence type="ECO:0000256" key="3">
    <source>
        <dbReference type="ARBA" id="ARBA00022989"/>
    </source>
</evidence>
<evidence type="ECO:0000256" key="1">
    <source>
        <dbReference type="ARBA" id="ARBA00004141"/>
    </source>
</evidence>
<proteinExistence type="predicted"/>
<evidence type="ECO:0000256" key="2">
    <source>
        <dbReference type="ARBA" id="ARBA00022692"/>
    </source>
</evidence>
<accession>A0ABQ9JKC5</accession>
<feature type="chain" id="PRO_5046423507" description="G-protein coupled receptors family 3 profile domain-containing protein" evidence="7">
    <location>
        <begin position="19"/>
        <end position="659"/>
    </location>
</feature>
<dbReference type="Pfam" id="PF00003">
    <property type="entry name" value="7tm_3"/>
    <property type="match status" value="1"/>
</dbReference>
<reference evidence="9" key="1">
    <citation type="journal article" date="2023" name="Insect Mol. Biol.">
        <title>Genome sequencing provides insights into the evolution of gene families encoding plant cell wall-degrading enzymes in longhorned beetles.</title>
        <authorList>
            <person name="Shin N.R."/>
            <person name="Okamura Y."/>
            <person name="Kirsch R."/>
            <person name="Pauchet Y."/>
        </authorList>
    </citation>
    <scope>NUCLEOTIDE SEQUENCE</scope>
    <source>
        <strain evidence="9">MMC_N1</strain>
    </source>
</reference>
<evidence type="ECO:0000256" key="6">
    <source>
        <dbReference type="SAM" id="Phobius"/>
    </source>
</evidence>
<evidence type="ECO:0000313" key="10">
    <source>
        <dbReference type="Proteomes" id="UP001162164"/>
    </source>
</evidence>
<keyword evidence="5" id="KW-0325">Glycoprotein</keyword>
<evidence type="ECO:0000256" key="5">
    <source>
        <dbReference type="ARBA" id="ARBA00023180"/>
    </source>
</evidence>
<feature type="transmembrane region" description="Helical" evidence="6">
    <location>
        <begin position="483"/>
        <end position="504"/>
    </location>
</feature>
<sequence length="659" mass="74055">MIYFKLGILLGLIGTIRTDGIKQVVEIKGDVGVAILIKTCRNVSEVIPDTLQTLVSSAVSTYERVNYLKSLPLKFGLSVYETCTESDYYETIFHLYQQEEEYPLGIISSELLNQNILKFCEILNIPAQVTSKHNSYLLKATVQFLGALGWTENVTILSPDDNLVMEFYQYSKREYICIKDCLVYGMRRCSREIARQKGSYSNMGLGHTAVPGNERANGLAQYGSMGPCRGPFLGISRRYVKIVRPVRQGYWIDFKPIGLSNPSLKGIKKRDEETFLHFLGQCATLGRLKHDLFDAVELHGFLRSDCPFMLNTTHPFVFFGCKHQIEEFVKNHNFSEDANDIDALFVPLDGSIPADLPERSYIIVPPRAPASNTYTKPETILPTPLLFEAAKPILTYVKSTEDFIVNHCNETIYKVNCLRNTFNKKYHPLLLAPDVLPFSLEYNKYTRHHLCLARSLAVTLGYALVFSLLLSRCILLATVSKEIGFMSHIAGPVQAFFACLYLGNYRESKYFTIAIVLTTVVWGIWLPLYATLERDWKEPILCLGLVSTAGIFLGTIFIPRTYLITSAAARDKITSTLPSLATATSTMDIYRAHTQPIYDCVNIAAINAVAVARAGVNPSAPSSQIMQHPDLYSCPALPDEEDFDFRCDTPPNNDKVTRF</sequence>
<protein>
    <recommendedName>
        <fullName evidence="8">G-protein coupled receptors family 3 profile domain-containing protein</fullName>
    </recommendedName>
</protein>
<dbReference type="PANTHER" id="PTHR24060">
    <property type="entry name" value="METABOTROPIC GLUTAMATE RECEPTOR"/>
    <property type="match status" value="1"/>
</dbReference>
<dbReference type="Proteomes" id="UP001162164">
    <property type="component" value="Unassembled WGS sequence"/>
</dbReference>
<feature type="domain" description="G-protein coupled receptors family 3 profile" evidence="8">
    <location>
        <begin position="451"/>
        <end position="564"/>
    </location>
</feature>
<keyword evidence="4 6" id="KW-0472">Membrane</keyword>
<dbReference type="InterPro" id="IPR050726">
    <property type="entry name" value="mGluR"/>
</dbReference>
<dbReference type="PROSITE" id="PS50259">
    <property type="entry name" value="G_PROTEIN_RECEP_F3_4"/>
    <property type="match status" value="1"/>
</dbReference>
<comment type="caution">
    <text evidence="9">The sequence shown here is derived from an EMBL/GenBank/DDBJ whole genome shotgun (WGS) entry which is preliminary data.</text>
</comment>
<name>A0ABQ9JKC5_9CUCU</name>
<keyword evidence="10" id="KW-1185">Reference proteome</keyword>
<feature type="transmembrane region" description="Helical" evidence="6">
    <location>
        <begin position="510"/>
        <end position="528"/>
    </location>
</feature>
<evidence type="ECO:0000256" key="7">
    <source>
        <dbReference type="SAM" id="SignalP"/>
    </source>
</evidence>